<dbReference type="InterPro" id="IPR043504">
    <property type="entry name" value="Peptidase_S1_PA_chymotrypsin"/>
</dbReference>
<reference evidence="6" key="1">
    <citation type="submission" date="2025-08" db="UniProtKB">
        <authorList>
            <consortium name="Ensembl"/>
        </authorList>
    </citation>
    <scope>IDENTIFICATION</scope>
</reference>
<dbReference type="AlphaFoldDB" id="A0A3Q2FTP0"/>
<dbReference type="PANTHER" id="PTHR24271:SF81">
    <property type="entry name" value="GRANZYME B"/>
    <property type="match status" value="1"/>
</dbReference>
<evidence type="ECO:0000256" key="4">
    <source>
        <dbReference type="SAM" id="SignalP"/>
    </source>
</evidence>
<accession>A0A3Q2FTP0</accession>
<evidence type="ECO:0000256" key="1">
    <source>
        <dbReference type="ARBA" id="ARBA00022729"/>
    </source>
</evidence>
<keyword evidence="1 4" id="KW-0732">Signal</keyword>
<evidence type="ECO:0000256" key="2">
    <source>
        <dbReference type="ARBA" id="ARBA00023145"/>
    </source>
</evidence>
<dbReference type="InterPro" id="IPR018114">
    <property type="entry name" value="TRYPSIN_HIS"/>
</dbReference>
<keyword evidence="3" id="KW-1015">Disulfide bond</keyword>
<keyword evidence="7" id="KW-1185">Reference proteome</keyword>
<evidence type="ECO:0000256" key="3">
    <source>
        <dbReference type="ARBA" id="ARBA00023157"/>
    </source>
</evidence>
<feature type="domain" description="Peptidase S1" evidence="5">
    <location>
        <begin position="22"/>
        <end position="77"/>
    </location>
</feature>
<dbReference type="GeneTree" id="ENSGT00940000178278"/>
<sequence>MCIYCNLVLVVLVLALNSQGEIIGGHESENKSRPYMVYVEGYDENNDGNNVNFTCGGFLVREDFVMTAAHCKAKSVKRNIYIYTQIMLHKY</sequence>
<dbReference type="GO" id="GO:0004252">
    <property type="term" value="F:serine-type endopeptidase activity"/>
    <property type="evidence" value="ECO:0007669"/>
    <property type="project" value="InterPro"/>
</dbReference>
<evidence type="ECO:0000259" key="5">
    <source>
        <dbReference type="Pfam" id="PF00089"/>
    </source>
</evidence>
<organism evidence="6 7">
    <name type="scientific">Cyprinodon variegatus</name>
    <name type="common">Sheepshead minnow</name>
    <dbReference type="NCBI Taxonomy" id="28743"/>
    <lineage>
        <taxon>Eukaryota</taxon>
        <taxon>Metazoa</taxon>
        <taxon>Chordata</taxon>
        <taxon>Craniata</taxon>
        <taxon>Vertebrata</taxon>
        <taxon>Euteleostomi</taxon>
        <taxon>Actinopterygii</taxon>
        <taxon>Neopterygii</taxon>
        <taxon>Teleostei</taxon>
        <taxon>Neoteleostei</taxon>
        <taxon>Acanthomorphata</taxon>
        <taxon>Ovalentaria</taxon>
        <taxon>Atherinomorphae</taxon>
        <taxon>Cyprinodontiformes</taxon>
        <taxon>Cyprinodontidae</taxon>
        <taxon>Cyprinodon</taxon>
    </lineage>
</organism>
<dbReference type="GO" id="GO:0006508">
    <property type="term" value="P:proteolysis"/>
    <property type="evidence" value="ECO:0007669"/>
    <property type="project" value="InterPro"/>
</dbReference>
<dbReference type="Pfam" id="PF00089">
    <property type="entry name" value="Trypsin"/>
    <property type="match status" value="1"/>
</dbReference>
<evidence type="ECO:0000313" key="6">
    <source>
        <dbReference type="Ensembl" id="ENSCVAP00000010225.1"/>
    </source>
</evidence>
<dbReference type="InterPro" id="IPR001254">
    <property type="entry name" value="Trypsin_dom"/>
</dbReference>
<dbReference type="Ensembl" id="ENSCVAT00000016865.1">
    <property type="protein sequence ID" value="ENSCVAP00000010225.1"/>
    <property type="gene ID" value="ENSCVAG00000012316.1"/>
</dbReference>
<dbReference type="InterPro" id="IPR009003">
    <property type="entry name" value="Peptidase_S1_PA"/>
</dbReference>
<reference evidence="6" key="2">
    <citation type="submission" date="2025-09" db="UniProtKB">
        <authorList>
            <consortium name="Ensembl"/>
        </authorList>
    </citation>
    <scope>IDENTIFICATION</scope>
</reference>
<proteinExistence type="predicted"/>
<dbReference type="PANTHER" id="PTHR24271">
    <property type="entry name" value="KALLIKREIN-RELATED"/>
    <property type="match status" value="1"/>
</dbReference>
<name>A0A3Q2FTP0_CYPVA</name>
<keyword evidence="2" id="KW-0865">Zymogen</keyword>
<dbReference type="SUPFAM" id="SSF50494">
    <property type="entry name" value="Trypsin-like serine proteases"/>
    <property type="match status" value="1"/>
</dbReference>
<dbReference type="Gene3D" id="2.40.10.10">
    <property type="entry name" value="Trypsin-like serine proteases"/>
    <property type="match status" value="1"/>
</dbReference>
<evidence type="ECO:0000313" key="7">
    <source>
        <dbReference type="Proteomes" id="UP000265020"/>
    </source>
</evidence>
<dbReference type="Proteomes" id="UP000265020">
    <property type="component" value="Unassembled WGS sequence"/>
</dbReference>
<feature type="signal peptide" evidence="4">
    <location>
        <begin position="1"/>
        <end position="20"/>
    </location>
</feature>
<dbReference type="PROSITE" id="PS00134">
    <property type="entry name" value="TRYPSIN_HIS"/>
    <property type="match status" value="1"/>
</dbReference>
<protein>
    <recommendedName>
        <fullName evidence="5">Peptidase S1 domain-containing protein</fullName>
    </recommendedName>
</protein>
<dbReference type="STRING" id="28743.ENSCVAP00000010225"/>
<feature type="chain" id="PRO_5018616762" description="Peptidase S1 domain-containing protein" evidence="4">
    <location>
        <begin position="21"/>
        <end position="91"/>
    </location>
</feature>